<dbReference type="EMBL" id="CU928168">
    <property type="protein sequence ID" value="CAR22723.1"/>
    <property type="molecule type" value="Genomic_DNA"/>
</dbReference>
<sequence length="214" mass="23644">MLHTTPKTQILITDVPAQDFACGWPQQLQSQLFDREFPQLKHSCLYYTPLAFLHRVVLIFDQEPATLQVHEFLTRALAGKPVKIFLTESLLAKPRAKSFDAAPDHVPDFDVEPRAKPQLSLDTHSSPANSPSLSPDRSDPHSPTALKSLEDGKVHLYQEPLPAADAPGDDASPRGETKLLYKPRLSLDTRSSGASHSSFSVPMSPSITLNEFPQ</sequence>
<feature type="compositionally biased region" description="Low complexity" evidence="1">
    <location>
        <begin position="195"/>
        <end position="206"/>
    </location>
</feature>
<reference evidence="2 3" key="1">
    <citation type="journal article" date="2009" name="Genome Res.">
        <title>Comparative genomics of protoploid Saccharomycetaceae.</title>
        <authorList>
            <consortium name="The Genolevures Consortium"/>
            <person name="Souciet J.-L."/>
            <person name="Dujon B."/>
            <person name="Gaillardin C."/>
            <person name="Johnston M."/>
            <person name="Baret P.V."/>
            <person name="Cliften P."/>
            <person name="Sherman D.J."/>
            <person name="Weissenbach J."/>
            <person name="Westhof E."/>
            <person name="Wincker P."/>
            <person name="Jubin C."/>
            <person name="Poulain J."/>
            <person name="Barbe V."/>
            <person name="Segurens B."/>
            <person name="Artiguenave F."/>
            <person name="Anthouard V."/>
            <person name="Vacherie B."/>
            <person name="Val M.-E."/>
            <person name="Fulton R.S."/>
            <person name="Minx P."/>
            <person name="Wilson R."/>
            <person name="Durrens P."/>
            <person name="Jean G."/>
            <person name="Marck C."/>
            <person name="Martin T."/>
            <person name="Nikolski M."/>
            <person name="Rolland T."/>
            <person name="Seret M.-L."/>
            <person name="Casaregola S."/>
            <person name="Despons L."/>
            <person name="Fairhead C."/>
            <person name="Fischer G."/>
            <person name="Lafontaine I."/>
            <person name="Leh V."/>
            <person name="Lemaire M."/>
            <person name="de Montigny J."/>
            <person name="Neuveglise C."/>
            <person name="Thierry A."/>
            <person name="Blanc-Lenfle I."/>
            <person name="Bleykasten C."/>
            <person name="Diffels J."/>
            <person name="Fritsch E."/>
            <person name="Frangeul L."/>
            <person name="Goeffon A."/>
            <person name="Jauniaux N."/>
            <person name="Kachouri-Lafond R."/>
            <person name="Payen C."/>
            <person name="Potier S."/>
            <person name="Pribylova L."/>
            <person name="Ozanne C."/>
            <person name="Richard G.-F."/>
            <person name="Sacerdot C."/>
            <person name="Straub M.-L."/>
            <person name="Talla E."/>
        </authorList>
    </citation>
    <scope>NUCLEOTIDE SEQUENCE [LARGE SCALE GENOMIC DNA]</scope>
    <source>
        <strain evidence="3">ATCC 56472 / CBS 6340 / NRRL Y-8284</strain>
    </source>
</reference>
<dbReference type="InParanoid" id="C5DEW8"/>
<dbReference type="RefSeq" id="XP_002553161.1">
    <property type="nucleotide sequence ID" value="XM_002553115.1"/>
</dbReference>
<dbReference type="GeneID" id="8295400"/>
<gene>
    <name evidence="2" type="ordered locus">KLTH0D10384g</name>
</gene>
<feature type="region of interest" description="Disordered" evidence="1">
    <location>
        <begin position="118"/>
        <end position="214"/>
    </location>
</feature>
<feature type="compositionally biased region" description="Low complexity" evidence="1">
    <location>
        <begin position="160"/>
        <end position="170"/>
    </location>
</feature>
<dbReference type="Proteomes" id="UP000002036">
    <property type="component" value="Chromosome D"/>
</dbReference>
<accession>C5DEW8</accession>
<keyword evidence="3" id="KW-1185">Reference proteome</keyword>
<protein>
    <submittedName>
        <fullName evidence="2">KLTH0D10384p</fullName>
    </submittedName>
</protein>
<evidence type="ECO:0000256" key="1">
    <source>
        <dbReference type="SAM" id="MobiDB-lite"/>
    </source>
</evidence>
<proteinExistence type="predicted"/>
<name>C5DEW8_LACTC</name>
<dbReference type="KEGG" id="lth:KLTH0D10384g"/>
<dbReference type="FunCoup" id="C5DEW8">
    <property type="interactions" value="122"/>
</dbReference>
<evidence type="ECO:0000313" key="2">
    <source>
        <dbReference type="EMBL" id="CAR22723.1"/>
    </source>
</evidence>
<feature type="compositionally biased region" description="Polar residues" evidence="1">
    <location>
        <begin position="120"/>
        <end position="135"/>
    </location>
</feature>
<dbReference type="eggNOG" id="ENOG502S1FA">
    <property type="taxonomic scope" value="Eukaryota"/>
</dbReference>
<dbReference type="AlphaFoldDB" id="C5DEW8"/>
<organism evidence="2 3">
    <name type="scientific">Lachancea thermotolerans (strain ATCC 56472 / CBS 6340 / NRRL Y-8284)</name>
    <name type="common">Yeast</name>
    <name type="synonym">Kluyveromyces thermotolerans</name>
    <dbReference type="NCBI Taxonomy" id="559295"/>
    <lineage>
        <taxon>Eukaryota</taxon>
        <taxon>Fungi</taxon>
        <taxon>Dikarya</taxon>
        <taxon>Ascomycota</taxon>
        <taxon>Saccharomycotina</taxon>
        <taxon>Saccharomycetes</taxon>
        <taxon>Saccharomycetales</taxon>
        <taxon>Saccharomycetaceae</taxon>
        <taxon>Lachancea</taxon>
    </lineage>
</organism>
<dbReference type="OMA" id="YYTPLAF"/>
<dbReference type="HOGENOM" id="CLU_085163_0_0_1"/>
<dbReference type="OrthoDB" id="4069757at2759"/>
<evidence type="ECO:0000313" key="3">
    <source>
        <dbReference type="Proteomes" id="UP000002036"/>
    </source>
</evidence>